<name>A0A3N4VDH7_9RHOB</name>
<feature type="chain" id="PRO_5017941585" evidence="1">
    <location>
        <begin position="22"/>
        <end position="101"/>
    </location>
</feature>
<evidence type="ECO:0000256" key="1">
    <source>
        <dbReference type="SAM" id="SignalP"/>
    </source>
</evidence>
<evidence type="ECO:0000313" key="3">
    <source>
        <dbReference type="Proteomes" id="UP000269689"/>
    </source>
</evidence>
<dbReference type="Proteomes" id="UP000269689">
    <property type="component" value="Unassembled WGS sequence"/>
</dbReference>
<organism evidence="2 3">
    <name type="scientific">Pacificibacter maritimus</name>
    <dbReference type="NCBI Taxonomy" id="762213"/>
    <lineage>
        <taxon>Bacteria</taxon>
        <taxon>Pseudomonadati</taxon>
        <taxon>Pseudomonadota</taxon>
        <taxon>Alphaproteobacteria</taxon>
        <taxon>Rhodobacterales</taxon>
        <taxon>Roseobacteraceae</taxon>
        <taxon>Pacificibacter</taxon>
    </lineage>
</organism>
<sequence>MVVKSFLAAVAMVGLSGAAFADSTQAYSPSVTLFAYEKGVENFCPAGTQPIRYMGVVCCGVPNATGYSDAPVIHRKVAQRMAPTYSARIPLGKSPNSYDGM</sequence>
<reference evidence="2 3" key="1">
    <citation type="submission" date="2018-11" db="EMBL/GenBank/DDBJ databases">
        <title>Genomic Encyclopedia of Type Strains, Phase IV (KMG-IV): sequencing the most valuable type-strain genomes for metagenomic binning, comparative biology and taxonomic classification.</title>
        <authorList>
            <person name="Goeker M."/>
        </authorList>
    </citation>
    <scope>NUCLEOTIDE SEQUENCE [LARGE SCALE GENOMIC DNA]</scope>
    <source>
        <strain evidence="2 3">DSM 104731</strain>
    </source>
</reference>
<feature type="signal peptide" evidence="1">
    <location>
        <begin position="1"/>
        <end position="21"/>
    </location>
</feature>
<dbReference type="AlphaFoldDB" id="A0A3N4VDH7"/>
<evidence type="ECO:0000313" key="2">
    <source>
        <dbReference type="EMBL" id="RPE70994.1"/>
    </source>
</evidence>
<accession>A0A3N4VDH7</accession>
<protein>
    <submittedName>
        <fullName evidence="2">Uncharacterized protein</fullName>
    </submittedName>
</protein>
<keyword evidence="1" id="KW-0732">Signal</keyword>
<proteinExistence type="predicted"/>
<dbReference type="EMBL" id="RKQK01000001">
    <property type="protein sequence ID" value="RPE70994.1"/>
    <property type="molecule type" value="Genomic_DNA"/>
</dbReference>
<gene>
    <name evidence="2" type="ORF">EDD53_0107</name>
</gene>
<keyword evidence="3" id="KW-1185">Reference proteome</keyword>
<comment type="caution">
    <text evidence="2">The sequence shown here is derived from an EMBL/GenBank/DDBJ whole genome shotgun (WGS) entry which is preliminary data.</text>
</comment>